<name>A0A9P5X6B9_9AGAR</name>
<dbReference type="GO" id="GO:0005886">
    <property type="term" value="C:plasma membrane"/>
    <property type="evidence" value="ECO:0007669"/>
    <property type="project" value="InterPro"/>
</dbReference>
<comment type="subcellular location">
    <subcellularLocation>
        <location evidence="1">Membrane</location>
        <topology evidence="1">Multi-pass membrane protein</topology>
    </subcellularLocation>
</comment>
<feature type="transmembrane region" description="Helical" evidence="12">
    <location>
        <begin position="274"/>
        <end position="297"/>
    </location>
</feature>
<feature type="transmembrane region" description="Helical" evidence="12">
    <location>
        <begin position="156"/>
        <end position="178"/>
    </location>
</feature>
<keyword evidence="15" id="KW-1185">Reference proteome</keyword>
<dbReference type="OrthoDB" id="2190219at2759"/>
<comment type="caution">
    <text evidence="14">The sequence shown here is derived from an EMBL/GenBank/DDBJ whole genome shotgun (WGS) entry which is preliminary data.</text>
</comment>
<dbReference type="EMBL" id="MU151310">
    <property type="protein sequence ID" value="KAF9445303.1"/>
    <property type="molecule type" value="Genomic_DNA"/>
</dbReference>
<evidence type="ECO:0000256" key="7">
    <source>
        <dbReference type="ARBA" id="ARBA00023053"/>
    </source>
</evidence>
<feature type="compositionally biased region" description="Polar residues" evidence="11">
    <location>
        <begin position="478"/>
        <end position="489"/>
    </location>
</feature>
<dbReference type="PANTHER" id="PTHR31382">
    <property type="entry name" value="NA(+)/H(+) ANTIPORTER"/>
    <property type="match status" value="1"/>
</dbReference>
<protein>
    <recommendedName>
        <fullName evidence="13">Cation/H+ exchanger transmembrane domain-containing protein</fullName>
    </recommendedName>
</protein>
<dbReference type="InterPro" id="IPR038770">
    <property type="entry name" value="Na+/solute_symporter_sf"/>
</dbReference>
<dbReference type="GO" id="GO:0120029">
    <property type="term" value="P:proton export across plasma membrane"/>
    <property type="evidence" value="ECO:0007669"/>
    <property type="project" value="InterPro"/>
</dbReference>
<evidence type="ECO:0000256" key="8">
    <source>
        <dbReference type="ARBA" id="ARBA00023065"/>
    </source>
</evidence>
<dbReference type="Proteomes" id="UP000807342">
    <property type="component" value="Unassembled WGS sequence"/>
</dbReference>
<keyword evidence="6 12" id="KW-1133">Transmembrane helix</keyword>
<evidence type="ECO:0000256" key="12">
    <source>
        <dbReference type="SAM" id="Phobius"/>
    </source>
</evidence>
<evidence type="ECO:0000256" key="6">
    <source>
        <dbReference type="ARBA" id="ARBA00022989"/>
    </source>
</evidence>
<gene>
    <name evidence="14" type="ORF">P691DRAFT_805903</name>
</gene>
<reference evidence="14" key="1">
    <citation type="submission" date="2020-11" db="EMBL/GenBank/DDBJ databases">
        <authorList>
            <consortium name="DOE Joint Genome Institute"/>
            <person name="Ahrendt S."/>
            <person name="Riley R."/>
            <person name="Andreopoulos W."/>
            <person name="Labutti K."/>
            <person name="Pangilinan J."/>
            <person name="Ruiz-Duenas F.J."/>
            <person name="Barrasa J.M."/>
            <person name="Sanchez-Garcia M."/>
            <person name="Camarero S."/>
            <person name="Miyauchi S."/>
            <person name="Serrano A."/>
            <person name="Linde D."/>
            <person name="Babiker R."/>
            <person name="Drula E."/>
            <person name="Ayuso-Fernandez I."/>
            <person name="Pacheco R."/>
            <person name="Padilla G."/>
            <person name="Ferreira P."/>
            <person name="Barriuso J."/>
            <person name="Kellner H."/>
            <person name="Castanera R."/>
            <person name="Alfaro M."/>
            <person name="Ramirez L."/>
            <person name="Pisabarro A.G."/>
            <person name="Kuo A."/>
            <person name="Tritt A."/>
            <person name="Lipzen A."/>
            <person name="He G."/>
            <person name="Yan M."/>
            <person name="Ng V."/>
            <person name="Cullen D."/>
            <person name="Martin F."/>
            <person name="Rosso M.-N."/>
            <person name="Henrissat B."/>
            <person name="Hibbett D."/>
            <person name="Martinez A.T."/>
            <person name="Grigoriev I.V."/>
        </authorList>
    </citation>
    <scope>NUCLEOTIDE SEQUENCE</scope>
    <source>
        <strain evidence="14">MF-IS2</strain>
    </source>
</reference>
<feature type="non-terminal residue" evidence="14">
    <location>
        <position position="1"/>
    </location>
</feature>
<keyword evidence="8" id="KW-0406">Ion transport</keyword>
<feature type="transmembrane region" description="Helical" evidence="12">
    <location>
        <begin position="50"/>
        <end position="69"/>
    </location>
</feature>
<dbReference type="GO" id="GO:0030007">
    <property type="term" value="P:intracellular potassium ion homeostasis"/>
    <property type="evidence" value="ECO:0007669"/>
    <property type="project" value="TreeGrafter"/>
</dbReference>
<evidence type="ECO:0000256" key="2">
    <source>
        <dbReference type="ARBA" id="ARBA00005248"/>
    </source>
</evidence>
<evidence type="ECO:0000313" key="15">
    <source>
        <dbReference type="Proteomes" id="UP000807342"/>
    </source>
</evidence>
<comment type="similarity">
    <text evidence="2">Belongs to the fungal Na(+)/H(+) exchanger family.</text>
</comment>
<dbReference type="GO" id="GO:0042391">
    <property type="term" value="P:regulation of membrane potential"/>
    <property type="evidence" value="ECO:0007669"/>
    <property type="project" value="InterPro"/>
</dbReference>
<organism evidence="14 15">
    <name type="scientific">Macrolepiota fuliginosa MF-IS2</name>
    <dbReference type="NCBI Taxonomy" id="1400762"/>
    <lineage>
        <taxon>Eukaryota</taxon>
        <taxon>Fungi</taxon>
        <taxon>Dikarya</taxon>
        <taxon>Basidiomycota</taxon>
        <taxon>Agaricomycotina</taxon>
        <taxon>Agaricomycetes</taxon>
        <taxon>Agaricomycetidae</taxon>
        <taxon>Agaricales</taxon>
        <taxon>Agaricineae</taxon>
        <taxon>Agaricaceae</taxon>
        <taxon>Macrolepiota</taxon>
    </lineage>
</organism>
<feature type="region of interest" description="Disordered" evidence="11">
    <location>
        <begin position="438"/>
        <end position="515"/>
    </location>
</feature>
<dbReference type="AlphaFoldDB" id="A0A9P5X6B9"/>
<dbReference type="Gene3D" id="1.20.1530.20">
    <property type="match status" value="1"/>
</dbReference>
<evidence type="ECO:0000313" key="14">
    <source>
        <dbReference type="EMBL" id="KAF9445303.1"/>
    </source>
</evidence>
<keyword evidence="4" id="KW-0050">Antiport</keyword>
<feature type="compositionally biased region" description="Low complexity" evidence="11">
    <location>
        <begin position="444"/>
        <end position="459"/>
    </location>
</feature>
<evidence type="ECO:0000256" key="1">
    <source>
        <dbReference type="ARBA" id="ARBA00004141"/>
    </source>
</evidence>
<dbReference type="InterPro" id="IPR006153">
    <property type="entry name" value="Cation/H_exchanger_TM"/>
</dbReference>
<evidence type="ECO:0000256" key="4">
    <source>
        <dbReference type="ARBA" id="ARBA00022449"/>
    </source>
</evidence>
<evidence type="ECO:0000256" key="11">
    <source>
        <dbReference type="SAM" id="MobiDB-lite"/>
    </source>
</evidence>
<dbReference type="Pfam" id="PF00999">
    <property type="entry name" value="Na_H_Exchanger"/>
    <property type="match status" value="1"/>
</dbReference>
<evidence type="ECO:0000256" key="10">
    <source>
        <dbReference type="ARBA" id="ARBA00023201"/>
    </source>
</evidence>
<keyword evidence="5 12" id="KW-0812">Transmembrane</keyword>
<feature type="transmembrane region" description="Helical" evidence="12">
    <location>
        <begin position="309"/>
        <end position="330"/>
    </location>
</feature>
<dbReference type="PANTHER" id="PTHR31382:SF4">
    <property type="entry name" value="NA(+)_H(+) ANTIPORTER"/>
    <property type="match status" value="1"/>
</dbReference>
<feature type="transmembrane region" description="Helical" evidence="12">
    <location>
        <begin position="350"/>
        <end position="373"/>
    </location>
</feature>
<evidence type="ECO:0000256" key="9">
    <source>
        <dbReference type="ARBA" id="ARBA00023136"/>
    </source>
</evidence>
<dbReference type="InterPro" id="IPR004712">
    <property type="entry name" value="Na+/H+_antiporter_fungi"/>
</dbReference>
<keyword evidence="3" id="KW-0813">Transport</keyword>
<feature type="transmembrane region" description="Helical" evidence="12">
    <location>
        <begin position="243"/>
        <end position="262"/>
    </location>
</feature>
<keyword evidence="7" id="KW-0915">Sodium</keyword>
<evidence type="ECO:0000256" key="3">
    <source>
        <dbReference type="ARBA" id="ARBA00022448"/>
    </source>
</evidence>
<evidence type="ECO:0000256" key="5">
    <source>
        <dbReference type="ARBA" id="ARBA00022692"/>
    </source>
</evidence>
<evidence type="ECO:0000259" key="13">
    <source>
        <dbReference type="Pfam" id="PF00999"/>
    </source>
</evidence>
<sequence>LCAGIFDPRSWTQNTNRVTLEITRIVLAIGLFAIGVELPKSYMYRHVKGLFALVVPTMAIGWVIVAALLKVLFSRFDFITCLALAACLTPTDPIISAAITGGKFAKKHVPLNIRHILSAESAANDGLAYPFLSISLYLTLEPNRRKDITDWVLVGWLYQVILGTFIGAVIGVVFSWIMKISHKRGYMDRESYISQYIALAIFTIGVVNSIGSDDLLAAFAAGCAISWDGDFNAHTEDEAFASIIEYILNCGCFFYIGAWLPWNDFDMPDLGINPWRLVVLSIGILALRRIPAILALYKLVPEIASWKEALFCGHFGPMGIGAIFISTLAIHRLPEPRNPPETQQDVLATVLHPVVSFVVLVSIIIHGLSIPFFNAGINLHQHTLTFTNTIGTRTRTLVSAVQPPDWLLSVRRSPAGTPLPVHQSNTALPRVPPAAVTTDEITGSPITPAVASASSSTAPNRSHVAPIDRAGRNKRDGPTTSDTDSNLSDAQYGDIDSKPPTPEIDELGAHIASAQ</sequence>
<dbReference type="GO" id="GO:0036376">
    <property type="term" value="P:sodium ion export across plasma membrane"/>
    <property type="evidence" value="ECO:0007669"/>
    <property type="project" value="InterPro"/>
</dbReference>
<feature type="domain" description="Cation/H+ exchanger transmembrane" evidence="13">
    <location>
        <begin position="19"/>
        <end position="373"/>
    </location>
</feature>
<feature type="transmembrane region" description="Helical" evidence="12">
    <location>
        <begin position="18"/>
        <end position="38"/>
    </location>
</feature>
<proteinExistence type="inferred from homology"/>
<keyword evidence="10" id="KW-0739">Sodium transport</keyword>
<accession>A0A9P5X6B9</accession>
<dbReference type="GO" id="GO:0015385">
    <property type="term" value="F:sodium:proton antiporter activity"/>
    <property type="evidence" value="ECO:0007669"/>
    <property type="project" value="InterPro"/>
</dbReference>
<keyword evidence="9 12" id="KW-0472">Membrane</keyword>